<dbReference type="InterPro" id="IPR003959">
    <property type="entry name" value="ATPase_AAA_core"/>
</dbReference>
<evidence type="ECO:0000313" key="5">
    <source>
        <dbReference type="EMBL" id="MFC7745875.1"/>
    </source>
</evidence>
<dbReference type="SMART" id="SM00382">
    <property type="entry name" value="AAA"/>
    <property type="match status" value="1"/>
</dbReference>
<organism evidence="5 6">
    <name type="scientific">Lentibacillus kimchii</name>
    <dbReference type="NCBI Taxonomy" id="1542911"/>
    <lineage>
        <taxon>Bacteria</taxon>
        <taxon>Bacillati</taxon>
        <taxon>Bacillota</taxon>
        <taxon>Bacilli</taxon>
        <taxon>Bacillales</taxon>
        <taxon>Bacillaceae</taxon>
        <taxon>Lentibacillus</taxon>
    </lineage>
</organism>
<evidence type="ECO:0000256" key="3">
    <source>
        <dbReference type="ARBA" id="ARBA00022840"/>
    </source>
</evidence>
<dbReference type="CDD" id="cd00009">
    <property type="entry name" value="AAA"/>
    <property type="match status" value="1"/>
</dbReference>
<protein>
    <submittedName>
        <fullName evidence="5">Stage V sporulation protein K</fullName>
    </submittedName>
</protein>
<evidence type="ECO:0000256" key="2">
    <source>
        <dbReference type="ARBA" id="ARBA00022741"/>
    </source>
</evidence>
<dbReference type="PANTHER" id="PTHR43392:SF2">
    <property type="entry name" value="AAA-TYPE ATPASE FAMILY PROTEIN _ ANKYRIN REPEAT FAMILY PROTEIN"/>
    <property type="match status" value="1"/>
</dbReference>
<reference evidence="6" key="1">
    <citation type="journal article" date="2019" name="Int. J. Syst. Evol. Microbiol.">
        <title>The Global Catalogue of Microorganisms (GCM) 10K type strain sequencing project: providing services to taxonomists for standard genome sequencing and annotation.</title>
        <authorList>
            <consortium name="The Broad Institute Genomics Platform"/>
            <consortium name="The Broad Institute Genome Sequencing Center for Infectious Disease"/>
            <person name="Wu L."/>
            <person name="Ma J."/>
        </authorList>
    </citation>
    <scope>NUCLEOTIDE SEQUENCE [LARGE SCALE GENOMIC DNA]</scope>
    <source>
        <strain evidence="6">JCM 30234</strain>
    </source>
</reference>
<keyword evidence="6" id="KW-1185">Reference proteome</keyword>
<dbReference type="InterPro" id="IPR000641">
    <property type="entry name" value="CbxX/CfxQ"/>
</dbReference>
<keyword evidence="2" id="KW-0547">Nucleotide-binding</keyword>
<dbReference type="SUPFAM" id="SSF52540">
    <property type="entry name" value="P-loop containing nucleoside triphosphate hydrolases"/>
    <property type="match status" value="1"/>
</dbReference>
<name>A0ABW2URK2_9BACI</name>
<dbReference type="Gene3D" id="1.10.8.60">
    <property type="match status" value="1"/>
</dbReference>
<evidence type="ECO:0000313" key="6">
    <source>
        <dbReference type="Proteomes" id="UP001596620"/>
    </source>
</evidence>
<comment type="similarity">
    <text evidence="1">Belongs to the CbxX/CfxQ family.</text>
</comment>
<dbReference type="InterPro" id="IPR050773">
    <property type="entry name" value="CbxX/CfxQ_RuBisCO_ESX"/>
</dbReference>
<comment type="caution">
    <text evidence="5">The sequence shown here is derived from an EMBL/GenBank/DDBJ whole genome shotgun (WGS) entry which is preliminary data.</text>
</comment>
<dbReference type="Gene3D" id="3.40.50.300">
    <property type="entry name" value="P-loop containing nucleotide triphosphate hydrolases"/>
    <property type="match status" value="1"/>
</dbReference>
<dbReference type="InterPro" id="IPR041627">
    <property type="entry name" value="AAA_lid_6"/>
</dbReference>
<dbReference type="InterPro" id="IPR003593">
    <property type="entry name" value="AAA+_ATPase"/>
</dbReference>
<gene>
    <name evidence="5" type="primary">spoVK</name>
    <name evidence="5" type="ORF">ACFQU8_01285</name>
</gene>
<dbReference type="Pfam" id="PF17866">
    <property type="entry name" value="AAA_lid_6"/>
    <property type="match status" value="1"/>
</dbReference>
<dbReference type="PRINTS" id="PR00819">
    <property type="entry name" value="CBXCFQXSUPER"/>
</dbReference>
<accession>A0ABW2URK2</accession>
<dbReference type="Proteomes" id="UP001596620">
    <property type="component" value="Unassembled WGS sequence"/>
</dbReference>
<evidence type="ECO:0000256" key="1">
    <source>
        <dbReference type="ARBA" id="ARBA00010378"/>
    </source>
</evidence>
<sequence length="305" mass="35406">MDTQKLRNKNGQINIILQDEQSRTVQKDNHGITSHNPFSHIDTEFSAFIGMNQLKQTIKEIYATIVVNDKRHEMGMTKSRQVLHMLFKGNPGTGKTTVARKLAEMYYDMNLLSKGHLIEAERADLVGEYIGQTAQKTRRIIQKAMGGILFVDEAYSLARGGEKDFGKEAIDTLVKHMEDYHSDFVLILAGYPKEMERFLTFNPGLKSRFPFIMDFQDYEIDQLIMIAKQMVQDREYALTKEAVWKLRSHINIQKQTTTANFSNARYIRNIVERSIRHHAVRLLNQEMFSVNDLMFLTEEDLSFDR</sequence>
<proteinExistence type="inferred from homology"/>
<dbReference type="PANTHER" id="PTHR43392">
    <property type="entry name" value="AAA-TYPE ATPASE FAMILY PROTEIN / ANKYRIN REPEAT FAMILY PROTEIN"/>
    <property type="match status" value="1"/>
</dbReference>
<dbReference type="NCBIfam" id="TIGR02881">
    <property type="entry name" value="spore_V_K"/>
    <property type="match status" value="1"/>
</dbReference>
<dbReference type="InterPro" id="IPR027417">
    <property type="entry name" value="P-loop_NTPase"/>
</dbReference>
<feature type="domain" description="AAA+ ATPase" evidence="4">
    <location>
        <begin position="81"/>
        <end position="219"/>
    </location>
</feature>
<dbReference type="Pfam" id="PF00004">
    <property type="entry name" value="AAA"/>
    <property type="match status" value="1"/>
</dbReference>
<dbReference type="InterPro" id="IPR014232">
    <property type="entry name" value="Spore_V_K"/>
</dbReference>
<dbReference type="EMBL" id="JBHTGR010000001">
    <property type="protein sequence ID" value="MFC7745875.1"/>
    <property type="molecule type" value="Genomic_DNA"/>
</dbReference>
<keyword evidence="3" id="KW-0067">ATP-binding</keyword>
<evidence type="ECO:0000259" key="4">
    <source>
        <dbReference type="SMART" id="SM00382"/>
    </source>
</evidence>
<dbReference type="RefSeq" id="WP_382357343.1">
    <property type="nucleotide sequence ID" value="NZ_JBHTGR010000001.1"/>
</dbReference>